<accession>A0A7D7A0X1</accession>
<dbReference type="KEGG" id="cint:HZF06_02280"/>
<evidence type="ECO:0000313" key="5">
    <source>
        <dbReference type="Proteomes" id="UP000512286"/>
    </source>
</evidence>
<feature type="DNA-binding region" description="H-T-H motif" evidence="2">
    <location>
        <begin position="47"/>
        <end position="66"/>
    </location>
</feature>
<dbReference type="InterPro" id="IPR036271">
    <property type="entry name" value="Tet_transcr_reg_TetR-rel_C_sf"/>
</dbReference>
<proteinExistence type="predicted"/>
<dbReference type="PRINTS" id="PR00455">
    <property type="entry name" value="HTHTETR"/>
</dbReference>
<dbReference type="SUPFAM" id="SSF46689">
    <property type="entry name" value="Homeodomain-like"/>
    <property type="match status" value="1"/>
</dbReference>
<evidence type="ECO:0000313" key="4">
    <source>
        <dbReference type="EMBL" id="QLY82262.1"/>
    </source>
</evidence>
<dbReference type="GO" id="GO:0003677">
    <property type="term" value="F:DNA binding"/>
    <property type="evidence" value="ECO:0007669"/>
    <property type="project" value="UniProtKB-UniRule"/>
</dbReference>
<dbReference type="Proteomes" id="UP000512286">
    <property type="component" value="Chromosome"/>
</dbReference>
<dbReference type="PROSITE" id="PS50977">
    <property type="entry name" value="HTH_TETR_2"/>
    <property type="match status" value="1"/>
</dbReference>
<dbReference type="Pfam" id="PF00440">
    <property type="entry name" value="TetR_N"/>
    <property type="match status" value="1"/>
</dbReference>
<dbReference type="InterPro" id="IPR001647">
    <property type="entry name" value="HTH_TetR"/>
</dbReference>
<reference evidence="4 5" key="1">
    <citation type="submission" date="2020-07" db="EMBL/GenBank/DDBJ databases">
        <title>Electron transfer.</title>
        <authorList>
            <person name="Huang L."/>
            <person name="Liu X."/>
            <person name="Zhou S."/>
        </authorList>
    </citation>
    <scope>NUCLEOTIDE SEQUENCE [LARGE SCALE GENOMIC DNA]</scope>
    <source>
        <strain evidence="4 5">Lx1</strain>
    </source>
</reference>
<name>A0A7D7A0X1_9CLOT</name>
<evidence type="ECO:0000256" key="1">
    <source>
        <dbReference type="ARBA" id="ARBA00023125"/>
    </source>
</evidence>
<dbReference type="Gene3D" id="1.10.357.10">
    <property type="entry name" value="Tetracycline Repressor, domain 2"/>
    <property type="match status" value="1"/>
</dbReference>
<evidence type="ECO:0000256" key="2">
    <source>
        <dbReference type="PROSITE-ProRule" id="PRU00335"/>
    </source>
</evidence>
<dbReference type="InterPro" id="IPR009057">
    <property type="entry name" value="Homeodomain-like_sf"/>
</dbReference>
<dbReference type="InterPro" id="IPR050624">
    <property type="entry name" value="HTH-type_Tx_Regulator"/>
</dbReference>
<dbReference type="SUPFAM" id="SSF48498">
    <property type="entry name" value="Tetracyclin repressor-like, C-terminal domain"/>
    <property type="match status" value="1"/>
</dbReference>
<keyword evidence="1 2" id="KW-0238">DNA-binding</keyword>
<organism evidence="4 5">
    <name type="scientific">Clostridium intestinale</name>
    <dbReference type="NCBI Taxonomy" id="36845"/>
    <lineage>
        <taxon>Bacteria</taxon>
        <taxon>Bacillati</taxon>
        <taxon>Bacillota</taxon>
        <taxon>Clostridia</taxon>
        <taxon>Eubacteriales</taxon>
        <taxon>Clostridiaceae</taxon>
        <taxon>Clostridium</taxon>
    </lineage>
</organism>
<feature type="domain" description="HTH tetR-type" evidence="3">
    <location>
        <begin position="24"/>
        <end position="84"/>
    </location>
</feature>
<dbReference type="PANTHER" id="PTHR43479">
    <property type="entry name" value="ACREF/ENVCD OPERON REPRESSOR-RELATED"/>
    <property type="match status" value="1"/>
</dbReference>
<gene>
    <name evidence="4" type="ORF">HZF06_02280</name>
</gene>
<sequence length="222" mass="25857">MNMDDKEIIERYINDETLPEDELTKRHWEILEAATKIFSEKGFENSRTSDIAKEANIAEGTIFRYYKTKKDLLMGLFIPMIIKFFRPMMLSSVEKIFNNEDMSIEEVIKAIFMDRLQLIRKNMPLVKTLVIEAAYKPEILAALRETLLPKIVAVIDGFMIKNIEKGIFKDMDPRIMTRSFMSILAGYIVLTVNFPNMFPVENDEEEVEKMTSILLDGIRKLL</sequence>
<evidence type="ECO:0000259" key="3">
    <source>
        <dbReference type="PROSITE" id="PS50977"/>
    </source>
</evidence>
<dbReference type="EMBL" id="CP059378">
    <property type="protein sequence ID" value="QLY82262.1"/>
    <property type="molecule type" value="Genomic_DNA"/>
</dbReference>
<dbReference type="PANTHER" id="PTHR43479:SF11">
    <property type="entry name" value="ACREF_ENVCD OPERON REPRESSOR-RELATED"/>
    <property type="match status" value="1"/>
</dbReference>
<dbReference type="AlphaFoldDB" id="A0A7D7A0X1"/>
<protein>
    <submittedName>
        <fullName evidence="4">TetR/AcrR family transcriptional regulator</fullName>
    </submittedName>
</protein>